<feature type="region of interest" description="Disordered" evidence="1">
    <location>
        <begin position="1"/>
        <end position="29"/>
    </location>
</feature>
<organism evidence="2 3">
    <name type="scientific">Melipona bicolor</name>
    <dbReference type="NCBI Taxonomy" id="60889"/>
    <lineage>
        <taxon>Eukaryota</taxon>
        <taxon>Metazoa</taxon>
        <taxon>Ecdysozoa</taxon>
        <taxon>Arthropoda</taxon>
        <taxon>Hexapoda</taxon>
        <taxon>Insecta</taxon>
        <taxon>Pterygota</taxon>
        <taxon>Neoptera</taxon>
        <taxon>Endopterygota</taxon>
        <taxon>Hymenoptera</taxon>
        <taxon>Apocrita</taxon>
        <taxon>Aculeata</taxon>
        <taxon>Apoidea</taxon>
        <taxon>Anthophila</taxon>
        <taxon>Apidae</taxon>
        <taxon>Melipona</taxon>
    </lineage>
</organism>
<dbReference type="EMBL" id="JAHYIQ010000050">
    <property type="protein sequence ID" value="KAK1117490.1"/>
    <property type="molecule type" value="Genomic_DNA"/>
</dbReference>
<evidence type="ECO:0000256" key="1">
    <source>
        <dbReference type="SAM" id="MobiDB-lite"/>
    </source>
</evidence>
<dbReference type="AlphaFoldDB" id="A0AA40KET5"/>
<protein>
    <submittedName>
        <fullName evidence="2">Uncharacterized protein</fullName>
    </submittedName>
</protein>
<sequence>MYNQLSQQLSQEERQRCRLREPTRNKSDRARRKRWNVLATADYLAEFTGEFDGYDRWEKQLKLLKEKCQLDEEETKRLAILKLKGKALEWFHLKPEYVAMLIDMLLQ</sequence>
<evidence type="ECO:0000313" key="3">
    <source>
        <dbReference type="Proteomes" id="UP001177670"/>
    </source>
</evidence>
<feature type="compositionally biased region" description="Low complexity" evidence="1">
    <location>
        <begin position="1"/>
        <end position="10"/>
    </location>
</feature>
<reference evidence="2" key="1">
    <citation type="submission" date="2021-10" db="EMBL/GenBank/DDBJ databases">
        <title>Melipona bicolor Genome sequencing and assembly.</title>
        <authorList>
            <person name="Araujo N.S."/>
            <person name="Arias M.C."/>
        </authorList>
    </citation>
    <scope>NUCLEOTIDE SEQUENCE</scope>
    <source>
        <strain evidence="2">USP_2M_L1-L4_2017</strain>
        <tissue evidence="2">Whole body</tissue>
    </source>
</reference>
<keyword evidence="3" id="KW-1185">Reference proteome</keyword>
<gene>
    <name evidence="2" type="ORF">K0M31_016523</name>
</gene>
<proteinExistence type="predicted"/>
<feature type="compositionally biased region" description="Basic and acidic residues" evidence="1">
    <location>
        <begin position="11"/>
        <end position="28"/>
    </location>
</feature>
<accession>A0AA40KET5</accession>
<dbReference type="Proteomes" id="UP001177670">
    <property type="component" value="Unassembled WGS sequence"/>
</dbReference>
<comment type="caution">
    <text evidence="2">The sequence shown here is derived from an EMBL/GenBank/DDBJ whole genome shotgun (WGS) entry which is preliminary data.</text>
</comment>
<evidence type="ECO:0000313" key="2">
    <source>
        <dbReference type="EMBL" id="KAK1117490.1"/>
    </source>
</evidence>
<name>A0AA40KET5_9HYME</name>